<evidence type="ECO:0000313" key="4">
    <source>
        <dbReference type="Proteomes" id="UP001277761"/>
    </source>
</evidence>
<keyword evidence="4" id="KW-1185">Reference proteome</keyword>
<keyword evidence="2" id="KW-0732">Signal</keyword>
<evidence type="ECO:0000256" key="2">
    <source>
        <dbReference type="SAM" id="SignalP"/>
    </source>
</evidence>
<dbReference type="EMBL" id="JAXAVX010000001">
    <property type="protein sequence ID" value="MDX8150887.1"/>
    <property type="molecule type" value="Genomic_DNA"/>
</dbReference>
<name>A0ABU4VHN3_9ACTN</name>
<accession>A0ABU4VHN3</accession>
<protein>
    <submittedName>
        <fullName evidence="3">Uncharacterized protein</fullName>
    </submittedName>
</protein>
<proteinExistence type="predicted"/>
<reference evidence="3 4" key="1">
    <citation type="submission" date="2023-11" db="EMBL/GenBank/DDBJ databases">
        <authorList>
            <person name="Xu M."/>
            <person name="Jiang T."/>
        </authorList>
    </citation>
    <scope>NUCLEOTIDE SEQUENCE [LARGE SCALE GENOMIC DNA]</scope>
    <source>
        <strain evidence="3 4">SD</strain>
    </source>
</reference>
<comment type="caution">
    <text evidence="3">The sequence shown here is derived from an EMBL/GenBank/DDBJ whole genome shotgun (WGS) entry which is preliminary data.</text>
</comment>
<feature type="chain" id="PRO_5047337519" evidence="2">
    <location>
        <begin position="27"/>
        <end position="248"/>
    </location>
</feature>
<dbReference type="Proteomes" id="UP001277761">
    <property type="component" value="Unassembled WGS sequence"/>
</dbReference>
<dbReference type="RefSeq" id="WP_319953029.1">
    <property type="nucleotide sequence ID" value="NZ_JAXAVX010000001.1"/>
</dbReference>
<organism evidence="3 4">
    <name type="scientific">Patulibacter brassicae</name>
    <dbReference type="NCBI Taxonomy" id="1705717"/>
    <lineage>
        <taxon>Bacteria</taxon>
        <taxon>Bacillati</taxon>
        <taxon>Actinomycetota</taxon>
        <taxon>Thermoleophilia</taxon>
        <taxon>Solirubrobacterales</taxon>
        <taxon>Patulibacteraceae</taxon>
        <taxon>Patulibacter</taxon>
    </lineage>
</organism>
<evidence type="ECO:0000313" key="3">
    <source>
        <dbReference type="EMBL" id="MDX8150887.1"/>
    </source>
</evidence>
<evidence type="ECO:0000256" key="1">
    <source>
        <dbReference type="SAM" id="MobiDB-lite"/>
    </source>
</evidence>
<feature type="region of interest" description="Disordered" evidence="1">
    <location>
        <begin position="223"/>
        <end position="248"/>
    </location>
</feature>
<sequence>MSSRRLIATLGAAVAASAVLPAVAGAATSVKEVGELNDGKAPRCPESCSVVTRTTGIPTSVTGNKSFYNVPANGRIVAWTVTLGAPAAADVTALNKQLGRAKAQLVVLRRGKSVNATVVAATTAKTLDPYFGGAVTFALPTSLAVRKGDVLGLSVPSWAPVLVQGYDNSTSWRASRPKGRCGGSTEERKQDYYVNTTLAAGKSGTFNCLYKSERMAYSATFVPTPTRRSSSSSRGASSRVRAAGVTLR</sequence>
<gene>
    <name evidence="3" type="ORF">SK069_04720</name>
</gene>
<feature type="signal peptide" evidence="2">
    <location>
        <begin position="1"/>
        <end position="26"/>
    </location>
</feature>
<feature type="compositionally biased region" description="Low complexity" evidence="1">
    <location>
        <begin position="227"/>
        <end position="248"/>
    </location>
</feature>